<organism evidence="1">
    <name type="scientific">Rhipicephalus microplus</name>
    <name type="common">Cattle tick</name>
    <name type="synonym">Boophilus microplus</name>
    <dbReference type="NCBI Taxonomy" id="6941"/>
    <lineage>
        <taxon>Eukaryota</taxon>
        <taxon>Metazoa</taxon>
        <taxon>Ecdysozoa</taxon>
        <taxon>Arthropoda</taxon>
        <taxon>Chelicerata</taxon>
        <taxon>Arachnida</taxon>
        <taxon>Acari</taxon>
        <taxon>Parasitiformes</taxon>
        <taxon>Ixodida</taxon>
        <taxon>Ixodoidea</taxon>
        <taxon>Ixodidae</taxon>
        <taxon>Rhipicephalinae</taxon>
        <taxon>Rhipicephalus</taxon>
        <taxon>Boophilus</taxon>
    </lineage>
</organism>
<reference evidence="1" key="1">
    <citation type="submission" date="2020-03" db="EMBL/GenBank/DDBJ databases">
        <title>A transcriptome and proteome of the tick Rhipicephalus microplus shaped by the genetic composition of its hosts and developmental stage.</title>
        <authorList>
            <person name="Garcia G.R."/>
            <person name="Ribeiro J.M.C."/>
            <person name="Maruyama S.R."/>
            <person name="Gardinasse L.G."/>
            <person name="Nelson K."/>
            <person name="Ferreira B.R."/>
            <person name="Andrade T.G."/>
            <person name="Santos I.K.F.M."/>
        </authorList>
    </citation>
    <scope>NUCLEOTIDE SEQUENCE</scope>
    <source>
        <strain evidence="1">NSGR</strain>
        <tissue evidence="1">Salivary glands</tissue>
    </source>
</reference>
<evidence type="ECO:0000313" key="1">
    <source>
        <dbReference type="EMBL" id="NIE49994.1"/>
    </source>
</evidence>
<accession>A0A6G5AGE2</accession>
<proteinExistence type="predicted"/>
<sequence length="111" mass="12491">MVAPYFHMRACSFTRSSTFKSIVVSFAASIDKFLARLFICVKVPTGYRRFTGSSISWLHANLHMSFGFQKSMHVNNASKLKGDDTCALHCSASLKETRQSNENDLLHERAV</sequence>
<dbReference type="AlphaFoldDB" id="A0A6G5AGE2"/>
<protein>
    <submittedName>
        <fullName evidence="1">Uncharacterized protein</fullName>
    </submittedName>
</protein>
<dbReference type="EMBL" id="GIKN01007721">
    <property type="protein sequence ID" value="NIE49994.1"/>
    <property type="molecule type" value="Transcribed_RNA"/>
</dbReference>
<name>A0A6G5AGE2_RHIMP</name>